<name>A0ABS7DHM5_9GAMM</name>
<feature type="domain" description="AMP-dependent synthetase/ligase" evidence="3">
    <location>
        <begin position="14"/>
        <end position="378"/>
    </location>
</feature>
<dbReference type="Pfam" id="PF00501">
    <property type="entry name" value="AMP-binding"/>
    <property type="match status" value="1"/>
</dbReference>
<protein>
    <submittedName>
        <fullName evidence="4">AMP-binding protein</fullName>
    </submittedName>
</protein>
<dbReference type="InterPro" id="IPR020845">
    <property type="entry name" value="AMP-binding_CS"/>
</dbReference>
<dbReference type="SUPFAM" id="SSF56801">
    <property type="entry name" value="Acetyl-CoA synthetase-like"/>
    <property type="match status" value="1"/>
</dbReference>
<comment type="caution">
    <text evidence="4">The sequence shown here is derived from an EMBL/GenBank/DDBJ whole genome shotgun (WGS) entry which is preliminary data.</text>
</comment>
<dbReference type="PANTHER" id="PTHR44845">
    <property type="entry name" value="CARRIER DOMAIN-CONTAINING PROTEIN"/>
    <property type="match status" value="1"/>
</dbReference>
<dbReference type="InterPro" id="IPR042099">
    <property type="entry name" value="ANL_N_sf"/>
</dbReference>
<sequence length="518" mass="59533">MKDTVYYNQLISKFFDTAKNNQEKIAVREIDREITFSKLYCEVLFLSKKIEHLLKNKRNQRIGVFISKSIESTVADLAILLSGNVFVNLDTKNPVARLKSICDNCCLSIVIRKSASENVEQFFSGDVLDYCIDDIEKIDPYDFSLNNSIDDFLNRNYFKNVDTDPFCIINTSGSTGIPKAVALTHKGFCDFTNAAKKSKIIDGPEIIGSLSPAYFDIYVFELCLLMDSGSTIVIIPENLSLFPLKILQMLHDMSVTYIFWVPTIMVNIANKDFLSYVNLPSLKKVWFAGEVFPTVKFRYWADKLPKTQFVNMYGPIEIHVDCLFYIVPHDFPIDRPIPIGKPFYNTDAIILNDDNLITEPNEEGELCIRGSSLALGYFNDKKKTESVFVQNPLNKYYPELIYRTGDIVKLDGSGNYCFVGRKDTLVKRLGYRIELSEIEHVALAKIENIKNACVIFNEKTNDLIMYYESAEPIDNSLLKKNFMSLFPRYMVPTKYCHCRELLKNPNGKIDRNYYKNRE</sequence>
<dbReference type="PROSITE" id="PS00455">
    <property type="entry name" value="AMP_BINDING"/>
    <property type="match status" value="1"/>
</dbReference>
<evidence type="ECO:0000259" key="3">
    <source>
        <dbReference type="Pfam" id="PF00501"/>
    </source>
</evidence>
<reference evidence="4 5" key="1">
    <citation type="submission" date="2021-03" db="EMBL/GenBank/DDBJ databases">
        <title>Succinivibrio sp. nov. isolated from feces of cow.</title>
        <authorList>
            <person name="Choi J.-Y."/>
        </authorList>
    </citation>
    <scope>NUCLEOTIDE SEQUENCE [LARGE SCALE GENOMIC DNA]</scope>
    <source>
        <strain evidence="4 5">AGMB01872</strain>
    </source>
</reference>
<keyword evidence="2" id="KW-0597">Phosphoprotein</keyword>
<evidence type="ECO:0000256" key="1">
    <source>
        <dbReference type="ARBA" id="ARBA00022450"/>
    </source>
</evidence>
<proteinExistence type="predicted"/>
<dbReference type="Gene3D" id="3.40.50.12780">
    <property type="entry name" value="N-terminal domain of ligase-like"/>
    <property type="match status" value="1"/>
</dbReference>
<keyword evidence="5" id="KW-1185">Reference proteome</keyword>
<accession>A0ABS7DHM5</accession>
<dbReference type="RefSeq" id="WP_219937953.1">
    <property type="nucleotide sequence ID" value="NZ_JAGFNY010000027.1"/>
</dbReference>
<keyword evidence="1" id="KW-0596">Phosphopantetheine</keyword>
<dbReference type="PANTHER" id="PTHR44845:SF6">
    <property type="entry name" value="BETA-ALANINE-ACTIVATING ENZYME"/>
    <property type="match status" value="1"/>
</dbReference>
<evidence type="ECO:0000313" key="4">
    <source>
        <dbReference type="EMBL" id="MBW7570728.1"/>
    </source>
</evidence>
<evidence type="ECO:0000313" key="5">
    <source>
        <dbReference type="Proteomes" id="UP000731465"/>
    </source>
</evidence>
<gene>
    <name evidence="4" type="ORF">J5V48_07470</name>
</gene>
<dbReference type="Proteomes" id="UP000731465">
    <property type="component" value="Unassembled WGS sequence"/>
</dbReference>
<organism evidence="4 5">
    <name type="scientific">Succinivibrio faecicola</name>
    <dbReference type="NCBI Taxonomy" id="2820300"/>
    <lineage>
        <taxon>Bacteria</taxon>
        <taxon>Pseudomonadati</taxon>
        <taxon>Pseudomonadota</taxon>
        <taxon>Gammaproteobacteria</taxon>
        <taxon>Aeromonadales</taxon>
        <taxon>Succinivibrionaceae</taxon>
        <taxon>Succinivibrio</taxon>
    </lineage>
</organism>
<dbReference type="EMBL" id="JAGFNY010000027">
    <property type="protein sequence ID" value="MBW7570728.1"/>
    <property type="molecule type" value="Genomic_DNA"/>
</dbReference>
<evidence type="ECO:0000256" key="2">
    <source>
        <dbReference type="ARBA" id="ARBA00022553"/>
    </source>
</evidence>
<dbReference type="InterPro" id="IPR045851">
    <property type="entry name" value="AMP-bd_C_sf"/>
</dbReference>
<dbReference type="InterPro" id="IPR000873">
    <property type="entry name" value="AMP-dep_synth/lig_dom"/>
</dbReference>
<dbReference type="Gene3D" id="3.30.300.30">
    <property type="match status" value="1"/>
</dbReference>